<evidence type="ECO:0000259" key="2">
    <source>
        <dbReference type="PROSITE" id="PS51688"/>
    </source>
</evidence>
<name>A0ABU2YHE1_9FLAO</name>
<accession>A0ABU2YHE1</accession>
<dbReference type="Pfam" id="PF13884">
    <property type="entry name" value="Peptidase_S74"/>
    <property type="match status" value="1"/>
</dbReference>
<keyword evidence="1" id="KW-0175">Coiled coil</keyword>
<dbReference type="PROSITE" id="PS51688">
    <property type="entry name" value="ICA"/>
    <property type="match status" value="1"/>
</dbReference>
<feature type="coiled-coil region" evidence="1">
    <location>
        <begin position="894"/>
        <end position="935"/>
    </location>
</feature>
<comment type="caution">
    <text evidence="3">The sequence shown here is derived from an EMBL/GenBank/DDBJ whole genome shotgun (WGS) entry which is preliminary data.</text>
</comment>
<protein>
    <submittedName>
        <fullName evidence="3">Tail fiber domain-containing protein</fullName>
    </submittedName>
</protein>
<gene>
    <name evidence="3" type="ORF">RM538_11695</name>
</gene>
<sequence length="935" mass="98395">MKTNTTGTTLRKPHFLLIFFLLFTTTFFAQVGIGTIYPDSSSMLDIESTTSGILIPRMIASERTAISNPAEGLLVYQTDSPEGFYYFDGTVWQEISAGNTGWKTTGNSGTDALVNFIGTTDDVNVIFKRNDTHYGIFHEDLIGGVLPINNIGFGKNSLMNITSGNSNISFGNESLSSLTSGSENTALGGRALASVTGGGANTAIGFGVLENNVGVRNTGVGRRALQNHTSGDDNIAIGNFAMTSNSGEFNLGIGNSTLVYNEGNYNTAVGHNSLNNNSSGQRNVAIGFSSLYDNTSGSYNVAIGEDALSSNSVGSNNVAIGKSSLSSINTSSANVAIGSNSLSQLTFGLRNTAIGHYSLRLGASGNDNTGVGSNSLENNIGSSNTAIGSQALRNNDSGSNNTAIGEQSLLQNTTGTSNTALGVSSLQNNLTGSFNVALGGRTLIENTANYNTAVGYQSLKENTTGSQNVALGTFALDNNITGNGNTSIGYNSLGSNDSGSSNVGIGSNSLLNNDIGSNNVAVGVSALLFNDIGNGNTAIGNGALYANLGGNNNTAIGNDADVGVNNLTNATAIGAQAYVETSNSLVLGSISGQNGATSNTNVGIGTTSPSSSLDLVGSFQFQNGSETLDWVLRSDAQGNATWVNPNSVIDPDDGDWTVQGANIKRLSGNVYIGDTPATNNDLYISDRLVDWDNIARFIDPGGLSWVDSMRFENGTIANPSIRFSDANTGIYSPSANELGFVLNGTERIHLNNIGLLGIRNTNPTFDIHLKQSNNQAGNSGGLALESVFSTVNWKVYHSGSHLSFSENGVRRAYIEATSGDYVQPSDERLKRNFQEVSNFLSKLNSVNIYTYEYKNQKSNKRSLGVKAQEVQQLFPELISQGEDGFLGMNYAGLSVVAVQAIKEQQTEIEKLKEKNSRLEQKLTQLLSRLEALENK</sequence>
<dbReference type="Proteomes" id="UP001254488">
    <property type="component" value="Unassembled WGS sequence"/>
</dbReference>
<dbReference type="Gene3D" id="2.150.10.10">
    <property type="entry name" value="Serralysin-like metalloprotease, C-terminal"/>
    <property type="match status" value="3"/>
</dbReference>
<reference evidence="3 4" key="1">
    <citation type="submission" date="2023-09" db="EMBL/GenBank/DDBJ databases">
        <authorList>
            <person name="Rey-Velasco X."/>
        </authorList>
    </citation>
    <scope>NUCLEOTIDE SEQUENCE [LARGE SCALE GENOMIC DNA]</scope>
    <source>
        <strain evidence="3 4">W242</strain>
    </source>
</reference>
<dbReference type="InterPro" id="IPR030392">
    <property type="entry name" value="S74_ICA"/>
</dbReference>
<evidence type="ECO:0000256" key="1">
    <source>
        <dbReference type="SAM" id="Coils"/>
    </source>
</evidence>
<evidence type="ECO:0000313" key="3">
    <source>
        <dbReference type="EMBL" id="MDT0556675.1"/>
    </source>
</evidence>
<proteinExistence type="predicted"/>
<keyword evidence="4" id="KW-1185">Reference proteome</keyword>
<dbReference type="EMBL" id="JAVRHZ010000008">
    <property type="protein sequence ID" value="MDT0556675.1"/>
    <property type="molecule type" value="Genomic_DNA"/>
</dbReference>
<feature type="domain" description="Peptidase S74" evidence="2">
    <location>
        <begin position="825"/>
        <end position="915"/>
    </location>
</feature>
<evidence type="ECO:0000313" key="4">
    <source>
        <dbReference type="Proteomes" id="UP001254488"/>
    </source>
</evidence>
<dbReference type="InterPro" id="IPR011049">
    <property type="entry name" value="Serralysin-like_metalloprot_C"/>
</dbReference>
<dbReference type="RefSeq" id="WP_311333626.1">
    <property type="nucleotide sequence ID" value="NZ_JAVRHZ010000008.1"/>
</dbReference>
<organism evidence="3 4">
    <name type="scientific">Patiriisocius hiemis</name>
    <dbReference type="NCBI Taxonomy" id="3075604"/>
    <lineage>
        <taxon>Bacteria</taxon>
        <taxon>Pseudomonadati</taxon>
        <taxon>Bacteroidota</taxon>
        <taxon>Flavobacteriia</taxon>
        <taxon>Flavobacteriales</taxon>
        <taxon>Flavobacteriaceae</taxon>
        <taxon>Patiriisocius</taxon>
    </lineage>
</organism>